<name>A0ABY0UMU7_9FLAO</name>
<dbReference type="RefSeq" id="WP_091606055.1">
    <property type="nucleotide sequence ID" value="NZ_LT629754.1"/>
</dbReference>
<protein>
    <submittedName>
        <fullName evidence="2">cAMP-binding domain of CRP or a regulatory subunit of cAMP-dependent protein kinases</fullName>
    </submittedName>
</protein>
<proteinExistence type="predicted"/>
<sequence>MHEQVIAFFKKFIKLEEKDILLIEELTTVKKFSKNEFILTQGKVCSFVAFINSGAFRGFYSVDGQEYSKQFFFEDGFCTDYSSFLTGKKSLTYLQAIEDSTVIVFEKKDVDHMYKTIPNFVEFGKLLAESLYIKVCDIKASFILNTPEERYSNVAKDRPRVIQRVPQYMLASYLGVTPEALSRIRKRLGRSHRYDVEE</sequence>
<organism evidence="2 3">
    <name type="scientific">Maribacter dokdonensis</name>
    <dbReference type="NCBI Taxonomy" id="320912"/>
    <lineage>
        <taxon>Bacteria</taxon>
        <taxon>Pseudomonadati</taxon>
        <taxon>Bacteroidota</taxon>
        <taxon>Flavobacteriia</taxon>
        <taxon>Flavobacteriales</taxon>
        <taxon>Flavobacteriaceae</taxon>
        <taxon>Maribacter</taxon>
    </lineage>
</organism>
<keyword evidence="3" id="KW-1185">Reference proteome</keyword>
<dbReference type="Proteomes" id="UP000199574">
    <property type="component" value="Chromosome I"/>
</dbReference>
<gene>
    <name evidence="2" type="ORF">SAMN05192545_2360</name>
</gene>
<evidence type="ECO:0000259" key="1">
    <source>
        <dbReference type="Pfam" id="PF00027"/>
    </source>
</evidence>
<evidence type="ECO:0000313" key="3">
    <source>
        <dbReference type="Proteomes" id="UP000199574"/>
    </source>
</evidence>
<dbReference type="InterPro" id="IPR000595">
    <property type="entry name" value="cNMP-bd_dom"/>
</dbReference>
<dbReference type="Pfam" id="PF00027">
    <property type="entry name" value="cNMP_binding"/>
    <property type="match status" value="1"/>
</dbReference>
<dbReference type="EMBL" id="LT629754">
    <property type="protein sequence ID" value="SDS92238.1"/>
    <property type="molecule type" value="Genomic_DNA"/>
</dbReference>
<dbReference type="SUPFAM" id="SSF51206">
    <property type="entry name" value="cAMP-binding domain-like"/>
    <property type="match status" value="1"/>
</dbReference>
<reference evidence="2 3" key="1">
    <citation type="submission" date="2016-10" db="EMBL/GenBank/DDBJ databases">
        <authorList>
            <person name="Varghese N."/>
            <person name="Submissions S."/>
        </authorList>
    </citation>
    <scope>NUCLEOTIDE SEQUENCE [LARGE SCALE GENOMIC DNA]</scope>
    <source>
        <strain evidence="2 3">MAR_2009_60</strain>
    </source>
</reference>
<dbReference type="InterPro" id="IPR014710">
    <property type="entry name" value="RmlC-like_jellyroll"/>
</dbReference>
<evidence type="ECO:0000313" key="2">
    <source>
        <dbReference type="EMBL" id="SDS92238.1"/>
    </source>
</evidence>
<dbReference type="CDD" id="cd00038">
    <property type="entry name" value="CAP_ED"/>
    <property type="match status" value="1"/>
</dbReference>
<dbReference type="InterPro" id="IPR018490">
    <property type="entry name" value="cNMP-bd_dom_sf"/>
</dbReference>
<dbReference type="Gene3D" id="2.60.120.10">
    <property type="entry name" value="Jelly Rolls"/>
    <property type="match status" value="1"/>
</dbReference>
<feature type="domain" description="Cyclic nucleotide-binding" evidence="1">
    <location>
        <begin position="30"/>
        <end position="115"/>
    </location>
</feature>
<accession>A0ABY0UMU7</accession>
<dbReference type="GeneID" id="90591465"/>